<evidence type="ECO:0000256" key="1">
    <source>
        <dbReference type="SAM" id="MobiDB-lite"/>
    </source>
</evidence>
<dbReference type="GeneID" id="91093877"/>
<feature type="compositionally biased region" description="Polar residues" evidence="1">
    <location>
        <begin position="56"/>
        <end position="68"/>
    </location>
</feature>
<gene>
    <name evidence="2" type="ORF">L201_003207</name>
</gene>
<organism evidence="2 3">
    <name type="scientific">Kwoniella dendrophila CBS 6074</name>
    <dbReference type="NCBI Taxonomy" id="1295534"/>
    <lineage>
        <taxon>Eukaryota</taxon>
        <taxon>Fungi</taxon>
        <taxon>Dikarya</taxon>
        <taxon>Basidiomycota</taxon>
        <taxon>Agaricomycotina</taxon>
        <taxon>Tremellomycetes</taxon>
        <taxon>Tremellales</taxon>
        <taxon>Cryptococcaceae</taxon>
        <taxon>Kwoniella</taxon>
    </lineage>
</organism>
<dbReference type="Proteomes" id="UP001355207">
    <property type="component" value="Chromosome 4"/>
</dbReference>
<dbReference type="RefSeq" id="XP_066075062.1">
    <property type="nucleotide sequence ID" value="XM_066218965.1"/>
</dbReference>
<evidence type="ECO:0000313" key="3">
    <source>
        <dbReference type="Proteomes" id="UP001355207"/>
    </source>
</evidence>
<feature type="compositionally biased region" description="Polar residues" evidence="1">
    <location>
        <begin position="31"/>
        <end position="45"/>
    </location>
</feature>
<sequence>MFNYTSPSLSLKVVSRDYAFSPVSEKEVEQGDSTKNTSSTILSEASSDKEDHLITPSDSPLRSMSSYEDLSILHDDQNNNDNDDGVVFTDEPGEYDTVKEDQASLEMVACENATTDAKHEFQNKEDNFNFTHVENKDNEEVRFDDSDCEFIIWITPKNKH</sequence>
<dbReference type="EMBL" id="CP144101">
    <property type="protein sequence ID" value="WWC88299.1"/>
    <property type="molecule type" value="Genomic_DNA"/>
</dbReference>
<name>A0AAX4JU06_9TREE</name>
<dbReference type="AlphaFoldDB" id="A0AAX4JU06"/>
<proteinExistence type="predicted"/>
<reference evidence="2 3" key="1">
    <citation type="submission" date="2024-01" db="EMBL/GenBank/DDBJ databases">
        <title>Comparative genomics of Cryptococcus and Kwoniella reveals pathogenesis evolution and contrasting modes of karyotype evolution via chromosome fusion or intercentromeric recombination.</title>
        <authorList>
            <person name="Coelho M.A."/>
            <person name="David-Palma M."/>
            <person name="Shea T."/>
            <person name="Bowers K."/>
            <person name="McGinley-Smith S."/>
            <person name="Mohammad A.W."/>
            <person name="Gnirke A."/>
            <person name="Yurkov A.M."/>
            <person name="Nowrousian M."/>
            <person name="Sun S."/>
            <person name="Cuomo C.A."/>
            <person name="Heitman J."/>
        </authorList>
    </citation>
    <scope>NUCLEOTIDE SEQUENCE [LARGE SCALE GENOMIC DNA]</scope>
    <source>
        <strain evidence="2 3">CBS 6074</strain>
    </source>
</reference>
<feature type="region of interest" description="Disordered" evidence="1">
    <location>
        <begin position="21"/>
        <end position="85"/>
    </location>
</feature>
<keyword evidence="3" id="KW-1185">Reference proteome</keyword>
<accession>A0AAX4JU06</accession>
<evidence type="ECO:0000313" key="2">
    <source>
        <dbReference type="EMBL" id="WWC88299.1"/>
    </source>
</evidence>
<protein>
    <submittedName>
        <fullName evidence="2">Uncharacterized protein</fullName>
    </submittedName>
</protein>